<proteinExistence type="predicted"/>
<sequence>MEFEESAQKLAYYEMNVCKVAALLDFLYRQWAAGRSVTIW</sequence>
<dbReference type="HOGENOM" id="CLU_3299218_0_0_1"/>
<dbReference type="Proteomes" id="UP000008142">
    <property type="component" value="Unassembled WGS sequence"/>
</dbReference>
<evidence type="ECO:0000313" key="1">
    <source>
        <dbReference type="EMBL" id="EGC48200.1"/>
    </source>
</evidence>
<dbReference type="EMBL" id="DS990641">
    <property type="protein sequence ID" value="EGC48200.1"/>
    <property type="molecule type" value="Genomic_DNA"/>
</dbReference>
<accession>F0UQM3</accession>
<protein>
    <submittedName>
        <fullName evidence="1">Uncharacterized protein</fullName>
    </submittedName>
</protein>
<name>F0UQM3_AJEC8</name>
<evidence type="ECO:0000313" key="2">
    <source>
        <dbReference type="Proteomes" id="UP000008142"/>
    </source>
</evidence>
<organism evidence="2">
    <name type="scientific">Ajellomyces capsulatus (strain H88)</name>
    <name type="common">Darling's disease fungus</name>
    <name type="synonym">Histoplasma capsulatum</name>
    <dbReference type="NCBI Taxonomy" id="544711"/>
    <lineage>
        <taxon>Eukaryota</taxon>
        <taxon>Fungi</taxon>
        <taxon>Dikarya</taxon>
        <taxon>Ascomycota</taxon>
        <taxon>Pezizomycotina</taxon>
        <taxon>Eurotiomycetes</taxon>
        <taxon>Eurotiomycetidae</taxon>
        <taxon>Onygenales</taxon>
        <taxon>Ajellomycetaceae</taxon>
        <taxon>Histoplasma</taxon>
    </lineage>
</organism>
<gene>
    <name evidence="1" type="ORF">HCEG_07415</name>
</gene>
<dbReference type="AlphaFoldDB" id="F0UQM3"/>
<reference evidence="2" key="1">
    <citation type="submission" date="2008-07" db="EMBL/GenBank/DDBJ databases">
        <title>Annotation of Ajellomyces capsulatus strain H88.</title>
        <authorList>
            <person name="Champion M."/>
            <person name="Cuomo C."/>
            <person name="Ma L.-J."/>
            <person name="Henn M.R."/>
            <person name="Sil A."/>
            <person name="Goldman B."/>
            <person name="Young S.K."/>
            <person name="Kodira C.D."/>
            <person name="Zeng Q."/>
            <person name="Koehrsen M."/>
            <person name="Alvarado L."/>
            <person name="Berlin A."/>
            <person name="Borenstein D."/>
            <person name="Chen Z."/>
            <person name="Engels R."/>
            <person name="Freedman E."/>
            <person name="Gellesch M."/>
            <person name="Goldberg J."/>
            <person name="Griggs A."/>
            <person name="Gujja S."/>
            <person name="Heiman D."/>
            <person name="Hepburn T."/>
            <person name="Howarth C."/>
            <person name="Jen D."/>
            <person name="Larson L."/>
            <person name="Lewis B."/>
            <person name="Mehta T."/>
            <person name="Park D."/>
            <person name="Pearson M."/>
            <person name="Roberts A."/>
            <person name="Saif S."/>
            <person name="Shea T."/>
            <person name="Shenoy N."/>
            <person name="Sisk P."/>
            <person name="Stolte C."/>
            <person name="Sykes S."/>
            <person name="Walk T."/>
            <person name="White J."/>
            <person name="Yandava C."/>
            <person name="Klein B."/>
            <person name="McEwen J.G."/>
            <person name="Puccia R."/>
            <person name="Goldman G.H."/>
            <person name="Felipe M.S."/>
            <person name="Nino-Vega G."/>
            <person name="San-Blas G."/>
            <person name="Taylor J."/>
            <person name="Mendoza L."/>
            <person name="Galagan J."/>
            <person name="Nusbaum C."/>
            <person name="Birren B."/>
        </authorList>
    </citation>
    <scope>NUCLEOTIDE SEQUENCE [LARGE SCALE GENOMIC DNA]</scope>
    <source>
        <strain evidence="2">H88</strain>
    </source>
</reference>